<protein>
    <recommendedName>
        <fullName evidence="6">7,8-dihydroneopterin aldolase</fullName>
        <ecNumber evidence="6">4.1.2.25</ecNumber>
    </recommendedName>
</protein>
<evidence type="ECO:0000256" key="6">
    <source>
        <dbReference type="RuleBase" id="RU362079"/>
    </source>
</evidence>
<evidence type="ECO:0000256" key="2">
    <source>
        <dbReference type="ARBA" id="ARBA00005013"/>
    </source>
</evidence>
<dbReference type="Gene3D" id="3.30.1130.10">
    <property type="match status" value="1"/>
</dbReference>
<gene>
    <name evidence="9" type="primary">folB</name>
    <name evidence="9" type="ORF">Aco03nite_039710</name>
</gene>
<name>A0ABQ3XAN0_9ACTN</name>
<dbReference type="PANTHER" id="PTHR42844">
    <property type="entry name" value="DIHYDRONEOPTERIN ALDOLASE 1-RELATED"/>
    <property type="match status" value="1"/>
</dbReference>
<dbReference type="InterPro" id="IPR006157">
    <property type="entry name" value="FolB_dom"/>
</dbReference>
<dbReference type="SUPFAM" id="SSF55620">
    <property type="entry name" value="Tetrahydrobiopterin biosynthesis enzymes-like"/>
    <property type="match status" value="1"/>
</dbReference>
<dbReference type="NCBIfam" id="TIGR00525">
    <property type="entry name" value="folB"/>
    <property type="match status" value="1"/>
</dbReference>
<evidence type="ECO:0000259" key="8">
    <source>
        <dbReference type="SMART" id="SM00905"/>
    </source>
</evidence>
<dbReference type="EC" id="4.1.2.25" evidence="6"/>
<dbReference type="PANTHER" id="PTHR42844:SF1">
    <property type="entry name" value="DIHYDRONEOPTERIN ALDOLASE 1-RELATED"/>
    <property type="match status" value="1"/>
</dbReference>
<evidence type="ECO:0000313" key="10">
    <source>
        <dbReference type="Proteomes" id="UP000612282"/>
    </source>
</evidence>
<dbReference type="Proteomes" id="UP000612282">
    <property type="component" value="Unassembled WGS sequence"/>
</dbReference>
<feature type="domain" description="Dihydroneopterin aldolase/epimerase" evidence="8">
    <location>
        <begin position="5"/>
        <end position="117"/>
    </location>
</feature>
<proteinExistence type="inferred from homology"/>
<reference evidence="9 10" key="1">
    <citation type="submission" date="2021-01" db="EMBL/GenBank/DDBJ databases">
        <title>Whole genome shotgun sequence of Actinoplanes couchii NBRC 106145.</title>
        <authorList>
            <person name="Komaki H."/>
            <person name="Tamura T."/>
        </authorList>
    </citation>
    <scope>NUCLEOTIDE SEQUENCE [LARGE SCALE GENOMIC DNA]</scope>
    <source>
        <strain evidence="9 10">NBRC 106145</strain>
    </source>
</reference>
<dbReference type="SMART" id="SM00905">
    <property type="entry name" value="FolB"/>
    <property type="match status" value="1"/>
</dbReference>
<comment type="similarity">
    <text evidence="3 6">Belongs to the DHNA family.</text>
</comment>
<evidence type="ECO:0000256" key="5">
    <source>
        <dbReference type="ARBA" id="ARBA00023239"/>
    </source>
</evidence>
<evidence type="ECO:0000256" key="3">
    <source>
        <dbReference type="ARBA" id="ARBA00005708"/>
    </source>
</evidence>
<evidence type="ECO:0000313" key="9">
    <source>
        <dbReference type="EMBL" id="GID55567.1"/>
    </source>
</evidence>
<keyword evidence="5 6" id="KW-0456">Lyase</keyword>
<dbReference type="Pfam" id="PF02152">
    <property type="entry name" value="FolB"/>
    <property type="match status" value="1"/>
</dbReference>
<dbReference type="CDD" id="cd00534">
    <property type="entry name" value="DHNA_DHNTPE"/>
    <property type="match status" value="1"/>
</dbReference>
<organism evidence="9 10">
    <name type="scientific">Actinoplanes couchii</name>
    <dbReference type="NCBI Taxonomy" id="403638"/>
    <lineage>
        <taxon>Bacteria</taxon>
        <taxon>Bacillati</taxon>
        <taxon>Actinomycetota</taxon>
        <taxon>Actinomycetes</taxon>
        <taxon>Micromonosporales</taxon>
        <taxon>Micromonosporaceae</taxon>
        <taxon>Actinoplanes</taxon>
    </lineage>
</organism>
<accession>A0ABQ3XAN0</accession>
<feature type="region of interest" description="Disordered" evidence="7">
    <location>
        <begin position="111"/>
        <end position="149"/>
    </location>
</feature>
<comment type="function">
    <text evidence="6">Catalyzes the conversion of 7,8-dihydroneopterin to 6-hydroxymethyl-7,8-dihydropterin.</text>
</comment>
<comment type="caution">
    <text evidence="9">The sequence shown here is derived from an EMBL/GenBank/DDBJ whole genome shotgun (WGS) entry which is preliminary data.</text>
</comment>
<evidence type="ECO:0000256" key="7">
    <source>
        <dbReference type="SAM" id="MobiDB-lite"/>
    </source>
</evidence>
<evidence type="ECO:0000256" key="1">
    <source>
        <dbReference type="ARBA" id="ARBA00001353"/>
    </source>
</evidence>
<sequence length="149" mass="15877">MTGRITLSGLRARGNHGVYDFEREQGQDFVVDVTLDLDLAPAAASDDVADTVHYGELAGALVGVLTGEPVNLLERLADRLLDVCLADPRVTAAEVTVHKPQAPIPHEFADVAVTMSRSAGENSRRAGESRGAREDSRPAEESRGAGEEQ</sequence>
<dbReference type="EMBL" id="BOMG01000051">
    <property type="protein sequence ID" value="GID55567.1"/>
    <property type="molecule type" value="Genomic_DNA"/>
</dbReference>
<dbReference type="InterPro" id="IPR006156">
    <property type="entry name" value="Dihydroneopterin_aldolase"/>
</dbReference>
<keyword evidence="10" id="KW-1185">Reference proteome</keyword>
<feature type="compositionally biased region" description="Basic and acidic residues" evidence="7">
    <location>
        <begin position="122"/>
        <end position="149"/>
    </location>
</feature>
<comment type="pathway">
    <text evidence="2 6">Cofactor biosynthesis; tetrahydrofolate biosynthesis; 2-amino-4-hydroxy-6-hydroxymethyl-7,8-dihydropteridine diphosphate from 7,8-dihydroneopterin triphosphate: step 3/4.</text>
</comment>
<dbReference type="InterPro" id="IPR043133">
    <property type="entry name" value="GTP-CH-I_C/QueF"/>
</dbReference>
<keyword evidence="4 6" id="KW-0289">Folate biosynthesis</keyword>
<dbReference type="NCBIfam" id="TIGR00526">
    <property type="entry name" value="folB_dom"/>
    <property type="match status" value="1"/>
</dbReference>
<evidence type="ECO:0000256" key="4">
    <source>
        <dbReference type="ARBA" id="ARBA00022909"/>
    </source>
</evidence>
<comment type="catalytic activity">
    <reaction evidence="1 6">
        <text>7,8-dihydroneopterin = 6-hydroxymethyl-7,8-dihydropterin + glycolaldehyde</text>
        <dbReference type="Rhea" id="RHEA:10540"/>
        <dbReference type="ChEBI" id="CHEBI:17001"/>
        <dbReference type="ChEBI" id="CHEBI:17071"/>
        <dbReference type="ChEBI" id="CHEBI:44841"/>
        <dbReference type="EC" id="4.1.2.25"/>
    </reaction>
</comment>